<dbReference type="AlphaFoldDB" id="A0A7S3BS19"/>
<protein>
    <submittedName>
        <fullName evidence="1">Uncharacterized protein</fullName>
    </submittedName>
</protein>
<reference evidence="1" key="1">
    <citation type="submission" date="2021-01" db="EMBL/GenBank/DDBJ databases">
        <authorList>
            <person name="Corre E."/>
            <person name="Pelletier E."/>
            <person name="Niang G."/>
            <person name="Scheremetjew M."/>
            <person name="Finn R."/>
            <person name="Kale V."/>
            <person name="Holt S."/>
            <person name="Cochrane G."/>
            <person name="Meng A."/>
            <person name="Brown T."/>
            <person name="Cohen L."/>
        </authorList>
    </citation>
    <scope>NUCLEOTIDE SEQUENCE</scope>
    <source>
        <strain evidence="1">RCC927</strain>
    </source>
</reference>
<dbReference type="Gene3D" id="2.60.120.430">
    <property type="entry name" value="Galactose-binding lectin"/>
    <property type="match status" value="1"/>
</dbReference>
<proteinExistence type="predicted"/>
<sequence length="140" mass="14989">MRARARACARARQELMHARAHEHWRCADALHTTRPTRRVLSRYITCNASGYEGTAAQRPFEGLRRGPPAALWFELICCVGQDLNACDAVGERGLVGPAAAAGEVNCFANDVPAMYYNNKGAVRATVAKVDGGASGDASAQ</sequence>
<dbReference type="EMBL" id="HBHY01014443">
    <property type="protein sequence ID" value="CAE0143292.1"/>
    <property type="molecule type" value="Transcribed_RNA"/>
</dbReference>
<accession>A0A7S3BS19</accession>
<evidence type="ECO:0000313" key="1">
    <source>
        <dbReference type="EMBL" id="CAE0143292.1"/>
    </source>
</evidence>
<name>A0A7S3BS19_9VIRI</name>
<organism evidence="1">
    <name type="scientific">Prasinoderma singulare</name>
    <dbReference type="NCBI Taxonomy" id="676789"/>
    <lineage>
        <taxon>Eukaryota</taxon>
        <taxon>Viridiplantae</taxon>
        <taxon>Prasinodermophyta</taxon>
        <taxon>Prasinodermophyceae</taxon>
        <taxon>Prasinodermales</taxon>
        <taxon>Prasinodermaceae</taxon>
        <taxon>Prasinoderma</taxon>
    </lineage>
</organism>
<gene>
    <name evidence="1" type="ORF">PSIN1315_LOCUS9284</name>
</gene>